<feature type="active site" description="Proton acceptor" evidence="3">
    <location>
        <position position="65"/>
    </location>
</feature>
<feature type="active site" description="Proton donor" evidence="3">
    <location>
        <position position="98"/>
    </location>
</feature>
<dbReference type="GO" id="GO:0009052">
    <property type="term" value="P:pentose-phosphate shunt, non-oxidative branch"/>
    <property type="evidence" value="ECO:0007669"/>
    <property type="project" value="TreeGrafter"/>
</dbReference>
<protein>
    <submittedName>
        <fullName evidence="4">Ribose 5-phosphate isomerase B</fullName>
    </submittedName>
</protein>
<gene>
    <name evidence="4" type="ORF">A3G33_08685</name>
</gene>
<dbReference type="Proteomes" id="UP000178187">
    <property type="component" value="Unassembled WGS sequence"/>
</dbReference>
<dbReference type="GO" id="GO:0004751">
    <property type="term" value="F:ribose-5-phosphate isomerase activity"/>
    <property type="evidence" value="ECO:0007669"/>
    <property type="project" value="TreeGrafter"/>
</dbReference>
<dbReference type="AlphaFoldDB" id="A0A1G1KWH1"/>
<dbReference type="Gene3D" id="3.40.1400.10">
    <property type="entry name" value="Sugar-phosphate isomerase, RpiB/LacA/LacB"/>
    <property type="match status" value="1"/>
</dbReference>
<dbReference type="NCBIfam" id="TIGR01120">
    <property type="entry name" value="rpiB"/>
    <property type="match status" value="1"/>
</dbReference>
<dbReference type="SUPFAM" id="SSF89623">
    <property type="entry name" value="Ribose/Galactose isomerase RpiB/AlsB"/>
    <property type="match status" value="1"/>
</dbReference>
<dbReference type="InterPro" id="IPR036569">
    <property type="entry name" value="RpiB_LacA_LacB_sf"/>
</dbReference>
<evidence type="ECO:0000313" key="5">
    <source>
        <dbReference type="Proteomes" id="UP000178187"/>
    </source>
</evidence>
<name>A0A1G1KWH1_9BACT</name>
<dbReference type="InterPro" id="IPR003500">
    <property type="entry name" value="RpiB_LacA_LacB"/>
</dbReference>
<dbReference type="InterPro" id="IPR004785">
    <property type="entry name" value="RpiB"/>
</dbReference>
<dbReference type="PIRSF" id="PIRSF005384">
    <property type="entry name" value="RpiB_LacA_B"/>
    <property type="match status" value="1"/>
</dbReference>
<sequence length="148" mass="16208">MISIASDHRGVELKKEVMELLKQKKIAVRDLGPETSEVSVDYPDYALKVAISVANGKTERGIVICHSGIGVSVTANKVKGVRAALCQTVEQAELSRLHTDANVLALPAGFISKDLAKQIVAKWLETAFEGGRHERRLNEIKKFEDGKK</sequence>
<evidence type="ECO:0000256" key="3">
    <source>
        <dbReference type="PIRSR" id="PIRSR005384-1"/>
    </source>
</evidence>
<evidence type="ECO:0000256" key="2">
    <source>
        <dbReference type="ARBA" id="ARBA00023235"/>
    </source>
</evidence>
<comment type="similarity">
    <text evidence="1">Belongs to the LacAB/RpiB family.</text>
</comment>
<keyword evidence="2 4" id="KW-0413">Isomerase</keyword>
<dbReference type="PANTHER" id="PTHR30345:SF0">
    <property type="entry name" value="DNA DAMAGE-REPAIR_TOLERATION PROTEIN DRT102"/>
    <property type="match status" value="1"/>
</dbReference>
<comment type="caution">
    <text evidence="4">The sequence shown here is derived from an EMBL/GenBank/DDBJ whole genome shotgun (WGS) entry which is preliminary data.</text>
</comment>
<dbReference type="PANTHER" id="PTHR30345">
    <property type="entry name" value="RIBOSE-5-PHOSPHATE ISOMERASE B"/>
    <property type="match status" value="1"/>
</dbReference>
<evidence type="ECO:0000313" key="4">
    <source>
        <dbReference type="EMBL" id="OGW97240.1"/>
    </source>
</evidence>
<organism evidence="4 5">
    <name type="scientific">Candidatus Danuiimicrobium aquiferis</name>
    <dbReference type="NCBI Taxonomy" id="1801832"/>
    <lineage>
        <taxon>Bacteria</taxon>
        <taxon>Pseudomonadati</taxon>
        <taxon>Candidatus Omnitrophota</taxon>
        <taxon>Candidatus Danuiimicrobium</taxon>
    </lineage>
</organism>
<dbReference type="Pfam" id="PF02502">
    <property type="entry name" value="LacAB_rpiB"/>
    <property type="match status" value="1"/>
</dbReference>
<dbReference type="EMBL" id="MHFR01000043">
    <property type="protein sequence ID" value="OGW97240.1"/>
    <property type="molecule type" value="Genomic_DNA"/>
</dbReference>
<accession>A0A1G1KWH1</accession>
<dbReference type="NCBIfam" id="TIGR00689">
    <property type="entry name" value="rpiB_lacA_lacB"/>
    <property type="match status" value="1"/>
</dbReference>
<dbReference type="GO" id="GO:0019316">
    <property type="term" value="P:D-allose catabolic process"/>
    <property type="evidence" value="ECO:0007669"/>
    <property type="project" value="TreeGrafter"/>
</dbReference>
<evidence type="ECO:0000256" key="1">
    <source>
        <dbReference type="ARBA" id="ARBA00008754"/>
    </source>
</evidence>
<dbReference type="NCBIfam" id="NF004051">
    <property type="entry name" value="PRK05571.1"/>
    <property type="match status" value="1"/>
</dbReference>
<proteinExistence type="inferred from homology"/>
<reference evidence="4 5" key="1">
    <citation type="journal article" date="2016" name="Nat. Commun.">
        <title>Thousands of microbial genomes shed light on interconnected biogeochemical processes in an aquifer system.</title>
        <authorList>
            <person name="Anantharaman K."/>
            <person name="Brown C.T."/>
            <person name="Hug L.A."/>
            <person name="Sharon I."/>
            <person name="Castelle C.J."/>
            <person name="Probst A.J."/>
            <person name="Thomas B.C."/>
            <person name="Singh A."/>
            <person name="Wilkins M.J."/>
            <person name="Karaoz U."/>
            <person name="Brodie E.L."/>
            <person name="Williams K.H."/>
            <person name="Hubbard S.S."/>
            <person name="Banfield J.F."/>
        </authorList>
    </citation>
    <scope>NUCLEOTIDE SEQUENCE [LARGE SCALE GENOMIC DNA]</scope>
</reference>